<dbReference type="PANTHER" id="PTHR12049:SF7">
    <property type="entry name" value="PROTEIN ARGININE METHYLTRANSFERASE NDUFAF7, MITOCHONDRIAL"/>
    <property type="match status" value="1"/>
</dbReference>
<dbReference type="EMBL" id="QCYG01000008">
    <property type="protein sequence ID" value="PVA05827.1"/>
    <property type="molecule type" value="Genomic_DNA"/>
</dbReference>
<sequence length="353" mass="38020">MTALADILRARIEDSGPIPLHDFMATALGHPEHGYYTTRDPLGAAGDFTTAPEISQMFGELVGLSLAQAWMDQGRPTPFALAELGPGRGTLMADILRATARVPGFAEAARLHLVETSPALRAEQARRLPGGTTWHDTASDLPDLPLFLVANEFFDALPVRQFRRDGDGWREALVDQDGTTFIRRWSRPRAEDRLTHRLDDTRGGDIVETCPALPEITAQIAQRIAARGGAALIIDYGDWRSLGDTVQAVQDHAPVDPLTAPGRADITAHVDFEALAGAAAPARFTRLAPQGVFLERLGITDRSQRLAAGLAGDALENLIAAHRRLTAPQEMGSLFKVMGLYPDGAPPPAGLEP</sequence>
<dbReference type="Gene3D" id="3.40.50.12710">
    <property type="match status" value="1"/>
</dbReference>
<dbReference type="InterPro" id="IPR029063">
    <property type="entry name" value="SAM-dependent_MTases_sf"/>
</dbReference>
<proteinExistence type="predicted"/>
<protein>
    <submittedName>
        <fullName evidence="3">Methyltransferase</fullName>
    </submittedName>
</protein>
<evidence type="ECO:0000313" key="3">
    <source>
        <dbReference type="EMBL" id="PVA05827.1"/>
    </source>
</evidence>
<dbReference type="PANTHER" id="PTHR12049">
    <property type="entry name" value="PROTEIN ARGININE METHYLTRANSFERASE NDUFAF7, MITOCHONDRIAL"/>
    <property type="match status" value="1"/>
</dbReference>
<evidence type="ECO:0000256" key="2">
    <source>
        <dbReference type="ARBA" id="ARBA00022679"/>
    </source>
</evidence>
<keyword evidence="4" id="KW-1185">Reference proteome</keyword>
<comment type="caution">
    <text evidence="3">The sequence shown here is derived from an EMBL/GenBank/DDBJ whole genome shotgun (WGS) entry which is preliminary data.</text>
</comment>
<reference evidence="3 4" key="1">
    <citation type="submission" date="2018-04" db="EMBL/GenBank/DDBJ databases">
        <title>Pelagivirga bohaiensis gen. nov., sp. nov., a bacterium isolated from the Bohai Sea.</title>
        <authorList>
            <person name="Ji X."/>
        </authorList>
    </citation>
    <scope>NUCLEOTIDE SEQUENCE [LARGE SCALE GENOMIC DNA]</scope>
    <source>
        <strain evidence="3 4">BH-SD16</strain>
    </source>
</reference>
<dbReference type="GO" id="GO:0032259">
    <property type="term" value="P:methylation"/>
    <property type="evidence" value="ECO:0007669"/>
    <property type="project" value="UniProtKB-KW"/>
</dbReference>
<dbReference type="Pfam" id="PF02636">
    <property type="entry name" value="Methyltransf_28"/>
    <property type="match status" value="1"/>
</dbReference>
<evidence type="ECO:0000313" key="4">
    <source>
        <dbReference type="Proteomes" id="UP000244817"/>
    </source>
</evidence>
<evidence type="ECO:0000256" key="1">
    <source>
        <dbReference type="ARBA" id="ARBA00022603"/>
    </source>
</evidence>
<name>A0A2T7FUI5_9RHOB</name>
<dbReference type="RefSeq" id="WP_108641679.1">
    <property type="nucleotide sequence ID" value="NZ_QCYG01000008.1"/>
</dbReference>
<keyword evidence="2 3" id="KW-0808">Transferase</keyword>
<dbReference type="Proteomes" id="UP000244817">
    <property type="component" value="Unassembled WGS sequence"/>
</dbReference>
<dbReference type="InterPro" id="IPR038375">
    <property type="entry name" value="NDUFAF7_sf"/>
</dbReference>
<organism evidence="3 4">
    <name type="scientific">Thalassorhabdomicrobium marinisediminis</name>
    <dbReference type="NCBI Taxonomy" id="2170577"/>
    <lineage>
        <taxon>Bacteria</taxon>
        <taxon>Pseudomonadati</taxon>
        <taxon>Pseudomonadota</taxon>
        <taxon>Alphaproteobacteria</taxon>
        <taxon>Rhodobacterales</taxon>
        <taxon>Paracoccaceae</taxon>
        <taxon>Thalassorhabdomicrobium</taxon>
    </lineage>
</organism>
<dbReference type="AlphaFoldDB" id="A0A2T7FUI5"/>
<keyword evidence="1 3" id="KW-0489">Methyltransferase</keyword>
<dbReference type="GO" id="GO:0035243">
    <property type="term" value="F:protein-arginine omega-N symmetric methyltransferase activity"/>
    <property type="evidence" value="ECO:0007669"/>
    <property type="project" value="TreeGrafter"/>
</dbReference>
<dbReference type="SUPFAM" id="SSF53335">
    <property type="entry name" value="S-adenosyl-L-methionine-dependent methyltransferases"/>
    <property type="match status" value="1"/>
</dbReference>
<dbReference type="InterPro" id="IPR003788">
    <property type="entry name" value="NDUFAF7"/>
</dbReference>
<gene>
    <name evidence="3" type="ORF">DC363_13485</name>
</gene>
<dbReference type="OrthoDB" id="9794208at2"/>
<accession>A0A2T7FUI5</accession>